<keyword evidence="1" id="KW-0175">Coiled coil</keyword>
<feature type="coiled-coil region" evidence="1">
    <location>
        <begin position="245"/>
        <end position="272"/>
    </location>
</feature>
<comment type="caution">
    <text evidence="4">The sequence shown here is derived from an EMBL/GenBank/DDBJ whole genome shotgun (WGS) entry which is preliminary data.</text>
</comment>
<organism evidence="4 5">
    <name type="scientific">Lithospermum erythrorhizon</name>
    <name type="common">Purple gromwell</name>
    <name type="synonym">Lithospermum officinale var. erythrorhizon</name>
    <dbReference type="NCBI Taxonomy" id="34254"/>
    <lineage>
        <taxon>Eukaryota</taxon>
        <taxon>Viridiplantae</taxon>
        <taxon>Streptophyta</taxon>
        <taxon>Embryophyta</taxon>
        <taxon>Tracheophyta</taxon>
        <taxon>Spermatophyta</taxon>
        <taxon>Magnoliopsida</taxon>
        <taxon>eudicotyledons</taxon>
        <taxon>Gunneridae</taxon>
        <taxon>Pentapetalae</taxon>
        <taxon>asterids</taxon>
        <taxon>lamiids</taxon>
        <taxon>Boraginales</taxon>
        <taxon>Boraginaceae</taxon>
        <taxon>Boraginoideae</taxon>
        <taxon>Lithospermeae</taxon>
        <taxon>Lithospermum</taxon>
    </lineage>
</organism>
<gene>
    <name evidence="4" type="ORF">LIER_02284</name>
</gene>
<dbReference type="PANTHER" id="PTHR42648">
    <property type="entry name" value="TRANSPOSASE, PUTATIVE-RELATED"/>
    <property type="match status" value="1"/>
</dbReference>
<feature type="region of interest" description="Disordered" evidence="2">
    <location>
        <begin position="105"/>
        <end position="129"/>
    </location>
</feature>
<dbReference type="PANTHER" id="PTHR42648:SF18">
    <property type="entry name" value="RETROTRANSPOSON, UNCLASSIFIED-LIKE PROTEIN"/>
    <property type="match status" value="1"/>
</dbReference>
<keyword evidence="5" id="KW-1185">Reference proteome</keyword>
<protein>
    <recommendedName>
        <fullName evidence="3">Retroviral polymerase SH3-like domain-containing protein</fullName>
    </recommendedName>
</protein>
<evidence type="ECO:0000313" key="4">
    <source>
        <dbReference type="EMBL" id="GAA0141049.1"/>
    </source>
</evidence>
<feature type="compositionally biased region" description="Low complexity" evidence="2">
    <location>
        <begin position="107"/>
        <end position="121"/>
    </location>
</feature>
<evidence type="ECO:0000313" key="5">
    <source>
        <dbReference type="Proteomes" id="UP001454036"/>
    </source>
</evidence>
<dbReference type="EMBL" id="BAABME010000245">
    <property type="protein sequence ID" value="GAA0141049.1"/>
    <property type="molecule type" value="Genomic_DNA"/>
</dbReference>
<reference evidence="4 5" key="1">
    <citation type="submission" date="2024-01" db="EMBL/GenBank/DDBJ databases">
        <title>The complete chloroplast genome sequence of Lithospermum erythrorhizon: insights into the phylogenetic relationship among Boraginaceae species and the maternal lineages of purple gromwells.</title>
        <authorList>
            <person name="Okada T."/>
            <person name="Watanabe K."/>
        </authorList>
    </citation>
    <scope>NUCLEOTIDE SEQUENCE [LARGE SCALE GENOMIC DNA]</scope>
</reference>
<dbReference type="Proteomes" id="UP001454036">
    <property type="component" value="Unassembled WGS sequence"/>
</dbReference>
<feature type="domain" description="Retroviral polymerase SH3-like" evidence="3">
    <location>
        <begin position="22"/>
        <end position="84"/>
    </location>
</feature>
<evidence type="ECO:0000256" key="1">
    <source>
        <dbReference type="SAM" id="Coils"/>
    </source>
</evidence>
<sequence>MTPYEAWSGRKPAIDHLKVWGCVAHAHIPKVHRGKLDKRSTTCVFLGVSEGTKGYRLYNTETQKIMITKDVIFEEHKSWDWGKEYEHQIGAELEWEDDMLVGEPTLQNQNNNVDDNQEGNQPDNQVDQVDIGDQGTQITDSSSESDENDPGRVVAVQADQQQGAHTARRAHKQPAWMSDYVIGDGLSEDEVNMAQIDEDDPIHFEVAMKSKNDKLMKGKHVVDVNVSASESSEPVPEGNAAALLLKVYEDELKLVEAEIQAKTVRASDLRAKIGALRVRVNPSVKIPAVTFTSGDGPSSSRM</sequence>
<dbReference type="InterPro" id="IPR039537">
    <property type="entry name" value="Retrotran_Ty1/copia-like"/>
</dbReference>
<evidence type="ECO:0000256" key="2">
    <source>
        <dbReference type="SAM" id="MobiDB-lite"/>
    </source>
</evidence>
<accession>A0AAV3NPA7</accession>
<dbReference type="AlphaFoldDB" id="A0AAV3NPA7"/>
<dbReference type="InterPro" id="IPR057670">
    <property type="entry name" value="SH3_retrovirus"/>
</dbReference>
<name>A0AAV3NPA7_LITER</name>
<proteinExistence type="predicted"/>
<dbReference type="Pfam" id="PF25597">
    <property type="entry name" value="SH3_retrovirus"/>
    <property type="match status" value="1"/>
</dbReference>
<evidence type="ECO:0000259" key="3">
    <source>
        <dbReference type="Pfam" id="PF25597"/>
    </source>
</evidence>